<dbReference type="AlphaFoldDB" id="D1YVW3"/>
<dbReference type="KEGG" id="mpd:MCP_0513"/>
<dbReference type="GO" id="GO:0015948">
    <property type="term" value="P:methanogenesis"/>
    <property type="evidence" value="ECO:0007669"/>
    <property type="project" value="UniProtKB-KW"/>
</dbReference>
<name>D1YVW3_METPS</name>
<dbReference type="eggNOG" id="arCOG04859">
    <property type="taxonomic scope" value="Archaea"/>
</dbReference>
<dbReference type="PIRSF" id="PIRSF005636">
    <property type="entry name" value="McrD"/>
    <property type="match status" value="1"/>
</dbReference>
<reference evidence="3" key="3">
    <citation type="journal article" date="2011" name="PLoS ONE">
        <title>Genome sequence of a mesophilic hydrogenotrophic methanogen Methanocella paludicola, the first cultivated representative of the order Methanocellales.</title>
        <authorList>
            <person name="Sakai S."/>
            <person name="Takaki Y."/>
            <person name="Shimamura S."/>
            <person name="Sekine M."/>
            <person name="Tajima T."/>
            <person name="Kosugi H."/>
            <person name="Ichikawa N."/>
            <person name="Tasumi E."/>
            <person name="Hiraki A.T."/>
            <person name="Shimizu A."/>
            <person name="Kato Y."/>
            <person name="Nishiko R."/>
            <person name="Mori K."/>
            <person name="Fujita N."/>
            <person name="Imachi H."/>
            <person name="Takai K."/>
        </authorList>
    </citation>
    <scope>NUCLEOTIDE SEQUENCE [LARGE SCALE GENOMIC DNA]</scope>
    <source>
        <strain evidence="3">DSM 17711 / JCM 13418 / NBRC 101707 / SANAE</strain>
    </source>
</reference>
<proteinExistence type="predicted"/>
<dbReference type="InParanoid" id="D1YVW3"/>
<dbReference type="RefSeq" id="WP_012899265.1">
    <property type="nucleotide sequence ID" value="NC_013665.1"/>
</dbReference>
<keyword evidence="3" id="KW-1185">Reference proteome</keyword>
<gene>
    <name evidence="2" type="primary">mcrD-1</name>
    <name evidence="2" type="ordered locus">MCP_0513</name>
</gene>
<dbReference type="OrthoDB" id="109281at2157"/>
<dbReference type="STRING" id="304371.MCP_0513"/>
<dbReference type="InterPro" id="IPR003901">
    <property type="entry name" value="Me_CoM_Rdtase_D"/>
</dbReference>
<reference evidence="2 3" key="2">
    <citation type="journal article" date="2008" name="Int. J. Syst. Evol. Microbiol.">
        <title>Methanocella paludicola gen. nov., sp. nov., a methane-producing archaeon, the first isolate of the lineage 'Rice Cluster I', and proposal of the new archaeal order Methanocellales ord. nov.</title>
        <authorList>
            <person name="Sakai S."/>
            <person name="Imachi H."/>
            <person name="Hanada S."/>
            <person name="Ohashi A."/>
            <person name="Harada H."/>
            <person name="Kamagata Y."/>
        </authorList>
    </citation>
    <scope>NUCLEOTIDE SEQUENCE [LARGE SCALE GENOMIC DNA]</scope>
    <source>
        <strain evidence="3">DSM 17711 / JCM 13418 / NBRC 101707 / SANAE</strain>
    </source>
</reference>
<dbReference type="EMBL" id="AP011532">
    <property type="protein sequence ID" value="BAI60585.1"/>
    <property type="molecule type" value="Genomic_DNA"/>
</dbReference>
<dbReference type="Proteomes" id="UP000001882">
    <property type="component" value="Chromosome"/>
</dbReference>
<dbReference type="GeneID" id="8682952"/>
<sequence>MVSPVTGKKRLLQLEIFPSRLLTVETAQKLLNELNKISGITRMVVYGPGLPKDDPKDLLEGKFEAQKRYLNILGEQVELTVQVGRVWVEVEDIAVKDKIREACEKTLPFSFDINEGLYLRTRKTITDYVRKGGNVDDISLGMFDPKSRRKPSCCGPRSDKHMDE</sequence>
<keyword evidence="1" id="KW-0484">Methanogenesis</keyword>
<dbReference type="Pfam" id="PF02505">
    <property type="entry name" value="MCR_D"/>
    <property type="match status" value="1"/>
</dbReference>
<protein>
    <submittedName>
        <fullName evidence="2">Methyl-coenzyme M reductase operon protein D</fullName>
    </submittedName>
</protein>
<reference evidence="2 3" key="1">
    <citation type="journal article" date="2007" name="Appl. Environ. Microbiol.">
        <title>Isolation of key methanogens for global methane emission from rice paddy fields: a novel isolate affiliated with the clone cluster rice cluster I.</title>
        <authorList>
            <person name="Sakai S."/>
            <person name="Imachi H."/>
            <person name="Sekiguchi Y."/>
            <person name="Ohashi A."/>
            <person name="Harada H."/>
            <person name="Kamagata Y."/>
        </authorList>
    </citation>
    <scope>NUCLEOTIDE SEQUENCE [LARGE SCALE GENOMIC DNA]</scope>
    <source>
        <strain evidence="3">DSM 17711 / JCM 13418 / NBRC 101707 / SANAE</strain>
    </source>
</reference>
<evidence type="ECO:0000313" key="2">
    <source>
        <dbReference type="EMBL" id="BAI60585.1"/>
    </source>
</evidence>
<evidence type="ECO:0000313" key="3">
    <source>
        <dbReference type="Proteomes" id="UP000001882"/>
    </source>
</evidence>
<evidence type="ECO:0000256" key="1">
    <source>
        <dbReference type="ARBA" id="ARBA00022994"/>
    </source>
</evidence>
<accession>D1YVW3</accession>
<organism evidence="2 3">
    <name type="scientific">Methanocella paludicola (strain DSM 17711 / JCM 13418 / NBRC 101707 / SANAE)</name>
    <dbReference type="NCBI Taxonomy" id="304371"/>
    <lineage>
        <taxon>Archaea</taxon>
        <taxon>Methanobacteriati</taxon>
        <taxon>Methanobacteriota</taxon>
        <taxon>Stenosarchaea group</taxon>
        <taxon>Methanomicrobia</taxon>
        <taxon>Methanocellales</taxon>
        <taxon>Methanocellaceae</taxon>
        <taxon>Methanocella</taxon>
    </lineage>
</organism>
<dbReference type="FunCoup" id="D1YVW3">
    <property type="interactions" value="11"/>
</dbReference>
<dbReference type="NCBIfam" id="TIGR03260">
    <property type="entry name" value="met_CoM_red_D"/>
    <property type="match status" value="1"/>
</dbReference>